<protein>
    <submittedName>
        <fullName evidence="3">DUF4129 domain-containing protein</fullName>
    </submittedName>
</protein>
<evidence type="ECO:0000259" key="2">
    <source>
        <dbReference type="Pfam" id="PF13559"/>
    </source>
</evidence>
<feature type="transmembrane region" description="Helical" evidence="1">
    <location>
        <begin position="28"/>
        <end position="52"/>
    </location>
</feature>
<keyword evidence="1" id="KW-1133">Transmembrane helix</keyword>
<evidence type="ECO:0000313" key="4">
    <source>
        <dbReference type="Proteomes" id="UP000298050"/>
    </source>
</evidence>
<comment type="caution">
    <text evidence="3">The sequence shown here is derived from an EMBL/GenBank/DDBJ whole genome shotgun (WGS) entry which is preliminary data.</text>
</comment>
<evidence type="ECO:0000313" key="3">
    <source>
        <dbReference type="EMBL" id="TGD75822.1"/>
    </source>
</evidence>
<keyword evidence="4" id="KW-1185">Reference proteome</keyword>
<sequence length="517" mass="58550">MQLDELAIAVRQRSGWSAIDLGFTLTRLWWRALFLSWLLPAGLVFCVLHVVLYKYPQFAILLTWWLKPVFDRFPLYILSRRVFGEDTGLREALRQWREICRCDLLPWQLWRRFNPLRSFVMPVTVLERLQGKPRERRLRVLQLASGNQALWLTMICLHLETLMVFAAIMTGFLLLPAGESSQFISLAEAAAETETALLFNALSLLGMALVAPFYTAAGFTLYLNRRVELEGWDIEVSFRNLAQRLAATRSAAALLLVGVLAAGFLHAPQTLAEAPPPDPTQASAVAEVDAEVAREEIDAVLAGEAFHEVLVTTRWQWKHASEDDPEGSFPNWLILLVESLEKVWPDWDWPGFDQPLALLAWLLRFAVVVVLLALLLYVALRYRETIGRWTGRARTDAAPDAPPERLFGMAVTRESLPVDVPAEVAALWQAGEQRAAMALLYRGALSQLLHRFDIPFTHDLTERECAELVAARSPAPVAQFFGQMTRGWMRLAYGHVAPSGAWVDDLCRQWRELFGHE</sequence>
<keyword evidence="1" id="KW-0472">Membrane</keyword>
<dbReference type="EMBL" id="SRLE01000002">
    <property type="protein sequence ID" value="TGD75822.1"/>
    <property type="molecule type" value="Genomic_DNA"/>
</dbReference>
<feature type="domain" description="Protein-glutamine gamma-glutamyltransferase-like C-terminal" evidence="2">
    <location>
        <begin position="440"/>
        <end position="511"/>
    </location>
</feature>
<name>A0A4Z0M7Z2_9GAMM</name>
<reference evidence="3 4" key="1">
    <citation type="submission" date="2019-04" db="EMBL/GenBank/DDBJ databases">
        <title>Taxonomy of novel Haliea sp. from mangrove soil of West Coast of India.</title>
        <authorList>
            <person name="Verma A."/>
            <person name="Kumar P."/>
            <person name="Krishnamurthi S."/>
        </authorList>
    </citation>
    <scope>NUCLEOTIDE SEQUENCE [LARGE SCALE GENOMIC DNA]</scope>
    <source>
        <strain evidence="3 4">SAOS-164</strain>
    </source>
</reference>
<organism evidence="3 4">
    <name type="scientific">Mangrovimicrobium sediminis</name>
    <dbReference type="NCBI Taxonomy" id="2562682"/>
    <lineage>
        <taxon>Bacteria</taxon>
        <taxon>Pseudomonadati</taxon>
        <taxon>Pseudomonadota</taxon>
        <taxon>Gammaproteobacteria</taxon>
        <taxon>Cellvibrionales</taxon>
        <taxon>Halieaceae</taxon>
        <taxon>Mangrovimicrobium</taxon>
    </lineage>
</organism>
<feature type="transmembrane region" description="Helical" evidence="1">
    <location>
        <begin position="149"/>
        <end position="177"/>
    </location>
</feature>
<feature type="transmembrane region" description="Helical" evidence="1">
    <location>
        <begin position="358"/>
        <end position="380"/>
    </location>
</feature>
<dbReference type="Proteomes" id="UP000298050">
    <property type="component" value="Unassembled WGS sequence"/>
</dbReference>
<dbReference type="RefSeq" id="WP_135441074.1">
    <property type="nucleotide sequence ID" value="NZ_SRLE01000002.1"/>
</dbReference>
<dbReference type="AlphaFoldDB" id="A0A4Z0M7Z2"/>
<accession>A0A4Z0M7Z2</accession>
<gene>
    <name evidence="3" type="ORF">E4634_02845</name>
</gene>
<dbReference type="OrthoDB" id="183980at2"/>
<feature type="transmembrane region" description="Helical" evidence="1">
    <location>
        <begin position="245"/>
        <end position="267"/>
    </location>
</feature>
<feature type="transmembrane region" description="Helical" evidence="1">
    <location>
        <begin position="197"/>
        <end position="224"/>
    </location>
</feature>
<evidence type="ECO:0000256" key="1">
    <source>
        <dbReference type="SAM" id="Phobius"/>
    </source>
</evidence>
<proteinExistence type="predicted"/>
<dbReference type="InterPro" id="IPR025403">
    <property type="entry name" value="TgpA-like_C"/>
</dbReference>
<keyword evidence="1" id="KW-0812">Transmembrane</keyword>
<dbReference type="Pfam" id="PF13559">
    <property type="entry name" value="DUF4129"/>
    <property type="match status" value="1"/>
</dbReference>